<name>A0A6A7BQU3_9PEZI</name>
<dbReference type="AlphaFoldDB" id="A0A6A7BQU3"/>
<keyword evidence="4" id="KW-1185">Reference proteome</keyword>
<gene>
    <name evidence="3" type="ORF">K470DRAFT_222997</name>
</gene>
<dbReference type="InterPro" id="IPR002563">
    <property type="entry name" value="Flavin_Rdtase-like_dom"/>
</dbReference>
<dbReference type="Proteomes" id="UP000799421">
    <property type="component" value="Unassembled WGS sequence"/>
</dbReference>
<dbReference type="SUPFAM" id="SSF50475">
    <property type="entry name" value="FMN-binding split barrel"/>
    <property type="match status" value="1"/>
</dbReference>
<dbReference type="Pfam" id="PF01613">
    <property type="entry name" value="Flavin_Reduct"/>
    <property type="match status" value="1"/>
</dbReference>
<sequence>PEAVRTAVRPLTHPVVVITSGERTEPRGMTASSFTSVCLQPEPRVSFNVKLPSRTWDAIVAKKRICIHLLAATEKAAELAAVFTKPHGVPREAFDHVKRLGFGVDVDDGPPEVYGAGVMARLRCTVDLLKCVSVGDHVIVVAKVEGVDHAEEGAKGLGYANGKYRVMGEELKLPDTRESRKLQSAISKILYTDSRG</sequence>
<protein>
    <recommendedName>
        <fullName evidence="2">Flavin reductase like domain-containing protein</fullName>
    </recommendedName>
</protein>
<dbReference type="PANTHER" id="PTHR30466">
    <property type="entry name" value="FLAVIN REDUCTASE"/>
    <property type="match status" value="1"/>
</dbReference>
<dbReference type="GO" id="GO:0042602">
    <property type="term" value="F:riboflavin reductase (NADPH) activity"/>
    <property type="evidence" value="ECO:0007669"/>
    <property type="project" value="TreeGrafter"/>
</dbReference>
<dbReference type="GO" id="GO:0010181">
    <property type="term" value="F:FMN binding"/>
    <property type="evidence" value="ECO:0007669"/>
    <property type="project" value="InterPro"/>
</dbReference>
<reference evidence="3" key="1">
    <citation type="journal article" date="2020" name="Stud. Mycol.">
        <title>101 Dothideomycetes genomes: a test case for predicting lifestyles and emergence of pathogens.</title>
        <authorList>
            <person name="Haridas S."/>
            <person name="Albert R."/>
            <person name="Binder M."/>
            <person name="Bloem J."/>
            <person name="Labutti K."/>
            <person name="Salamov A."/>
            <person name="Andreopoulos B."/>
            <person name="Baker S."/>
            <person name="Barry K."/>
            <person name="Bills G."/>
            <person name="Bluhm B."/>
            <person name="Cannon C."/>
            <person name="Castanera R."/>
            <person name="Culley D."/>
            <person name="Daum C."/>
            <person name="Ezra D."/>
            <person name="Gonzalez J."/>
            <person name="Henrissat B."/>
            <person name="Kuo A."/>
            <person name="Liang C."/>
            <person name="Lipzen A."/>
            <person name="Lutzoni F."/>
            <person name="Magnuson J."/>
            <person name="Mondo S."/>
            <person name="Nolan M."/>
            <person name="Ohm R."/>
            <person name="Pangilinan J."/>
            <person name="Park H.-J."/>
            <person name="Ramirez L."/>
            <person name="Alfaro M."/>
            <person name="Sun H."/>
            <person name="Tritt A."/>
            <person name="Yoshinaga Y."/>
            <person name="Zwiers L.-H."/>
            <person name="Turgeon B."/>
            <person name="Goodwin S."/>
            <person name="Spatafora J."/>
            <person name="Crous P."/>
            <person name="Grigoriev I."/>
        </authorList>
    </citation>
    <scope>NUCLEOTIDE SEQUENCE</scope>
    <source>
        <strain evidence="3">CBS 480.64</strain>
    </source>
</reference>
<dbReference type="InterPro" id="IPR050268">
    <property type="entry name" value="NADH-dep_flavin_reductase"/>
</dbReference>
<dbReference type="Gene3D" id="2.30.110.10">
    <property type="entry name" value="Electron Transport, Fmn-binding Protein, Chain A"/>
    <property type="match status" value="1"/>
</dbReference>
<keyword evidence="1" id="KW-0560">Oxidoreductase</keyword>
<evidence type="ECO:0000256" key="1">
    <source>
        <dbReference type="ARBA" id="ARBA00023002"/>
    </source>
</evidence>
<feature type="domain" description="Flavin reductase like" evidence="2">
    <location>
        <begin position="8"/>
        <end position="166"/>
    </location>
</feature>
<dbReference type="OrthoDB" id="2015405at2759"/>
<evidence type="ECO:0000313" key="4">
    <source>
        <dbReference type="Proteomes" id="UP000799421"/>
    </source>
</evidence>
<proteinExistence type="predicted"/>
<evidence type="ECO:0000259" key="2">
    <source>
        <dbReference type="SMART" id="SM00903"/>
    </source>
</evidence>
<evidence type="ECO:0000313" key="3">
    <source>
        <dbReference type="EMBL" id="KAF2857636.1"/>
    </source>
</evidence>
<feature type="non-terminal residue" evidence="3">
    <location>
        <position position="1"/>
    </location>
</feature>
<organism evidence="3 4">
    <name type="scientific">Piedraia hortae CBS 480.64</name>
    <dbReference type="NCBI Taxonomy" id="1314780"/>
    <lineage>
        <taxon>Eukaryota</taxon>
        <taxon>Fungi</taxon>
        <taxon>Dikarya</taxon>
        <taxon>Ascomycota</taxon>
        <taxon>Pezizomycotina</taxon>
        <taxon>Dothideomycetes</taxon>
        <taxon>Dothideomycetidae</taxon>
        <taxon>Capnodiales</taxon>
        <taxon>Piedraiaceae</taxon>
        <taxon>Piedraia</taxon>
    </lineage>
</organism>
<dbReference type="InterPro" id="IPR012349">
    <property type="entry name" value="Split_barrel_FMN-bd"/>
</dbReference>
<dbReference type="PANTHER" id="PTHR30466:SF1">
    <property type="entry name" value="FMN REDUCTASE (NADH) RUTF"/>
    <property type="match status" value="1"/>
</dbReference>
<accession>A0A6A7BQU3</accession>
<dbReference type="SMART" id="SM00903">
    <property type="entry name" value="Flavin_Reduct"/>
    <property type="match status" value="1"/>
</dbReference>
<dbReference type="EMBL" id="MU006034">
    <property type="protein sequence ID" value="KAF2857636.1"/>
    <property type="molecule type" value="Genomic_DNA"/>
</dbReference>